<dbReference type="EMBL" id="LQPN01000039">
    <property type="protein sequence ID" value="ORW48700.1"/>
    <property type="molecule type" value="Genomic_DNA"/>
</dbReference>
<dbReference type="STRING" id="767916.AWB91_14705"/>
<accession>A0A1X2ACP5</accession>
<proteinExistence type="predicted"/>
<keyword evidence="1" id="KW-1133">Transmembrane helix</keyword>
<protein>
    <recommendedName>
        <fullName evidence="2">DUF4350 domain-containing protein</fullName>
    </recommendedName>
</protein>
<sequence length="390" mass="41418">MGAGPVTATVAARPAAGSAKPARRWGPWAWAVLTIVVLAAIAGLGAYLTAPRPGDRMDPESTLPDGARALVTLLRDGGVEVVVADTIADVERAARPGTQILVAQSQFLSDATLLDRLAKVPGDLLLVEPTARTREALMPGVRKSVGSISFDSNPNCTLREANRAGSARFGPSDTYQATDARAMTSCYDGVLIRYRDNGRTVTAVGNTDFMTNGGLLQAGNAALAMNLAGGRPRLVWYAPHRVEGETSAPSSVFDLIPENVTWIVWQLCLVVLLVALWKGRRPGPLVAEELPVVVRASETVEGRGRLYRSRRARDRAAAALRTATVQRLLPRLGLGPGAPVPAVVATVAQRTGADPGFVSYHLFGPPPATDQDLLHLARALDDIERQVTHT</sequence>
<evidence type="ECO:0000259" key="2">
    <source>
        <dbReference type="Pfam" id="PF14258"/>
    </source>
</evidence>
<gene>
    <name evidence="3" type="ORF">AWB90_10700</name>
</gene>
<dbReference type="Pfam" id="PF14258">
    <property type="entry name" value="DUF4350"/>
    <property type="match status" value="1"/>
</dbReference>
<dbReference type="InterPro" id="IPR025646">
    <property type="entry name" value="DUF4350"/>
</dbReference>
<keyword evidence="1" id="KW-0472">Membrane</keyword>
<organism evidence="3 4">
    <name type="scientific">Mycobacterium paraense</name>
    <dbReference type="NCBI Taxonomy" id="767916"/>
    <lineage>
        <taxon>Bacteria</taxon>
        <taxon>Bacillati</taxon>
        <taxon>Actinomycetota</taxon>
        <taxon>Actinomycetes</taxon>
        <taxon>Mycobacteriales</taxon>
        <taxon>Mycobacteriaceae</taxon>
        <taxon>Mycobacterium</taxon>
        <taxon>Mycobacterium simiae complex</taxon>
    </lineage>
</organism>
<keyword evidence="1" id="KW-0812">Transmembrane</keyword>
<feature type="transmembrane region" description="Helical" evidence="1">
    <location>
        <begin position="28"/>
        <end position="48"/>
    </location>
</feature>
<evidence type="ECO:0000256" key="1">
    <source>
        <dbReference type="SAM" id="Phobius"/>
    </source>
</evidence>
<dbReference type="RefSeq" id="WP_085244764.1">
    <property type="nucleotide sequence ID" value="NZ_LQPN01000039.1"/>
</dbReference>
<feature type="domain" description="DUF4350" evidence="2">
    <location>
        <begin position="59"/>
        <end position="227"/>
    </location>
</feature>
<name>A0A1X2ACP5_9MYCO</name>
<comment type="caution">
    <text evidence="3">The sequence shown here is derived from an EMBL/GenBank/DDBJ whole genome shotgun (WGS) entry which is preliminary data.</text>
</comment>
<dbReference type="AlphaFoldDB" id="A0A1X2ACP5"/>
<dbReference type="Proteomes" id="UP000193285">
    <property type="component" value="Unassembled WGS sequence"/>
</dbReference>
<evidence type="ECO:0000313" key="4">
    <source>
        <dbReference type="Proteomes" id="UP000193285"/>
    </source>
</evidence>
<evidence type="ECO:0000313" key="3">
    <source>
        <dbReference type="EMBL" id="ORW48700.1"/>
    </source>
</evidence>
<reference evidence="3 4" key="1">
    <citation type="journal article" date="2015" name="Emerg. Microbes Infect.">
        <title>Characterization of 17 strains belonging to the Mycobacterium simiae complex and description of Mycobacterium paraense sp. nov.</title>
        <authorList>
            <person name="Fusco da Costa A.R."/>
            <person name="Fedrizzi T."/>
            <person name="Lopes M.L."/>
            <person name="Pecorari M."/>
            <person name="Oliveira da Costa W.L."/>
            <person name="Giacobazzi E."/>
            <person name="da Costa Bahia J.R."/>
            <person name="De Sanctis V."/>
            <person name="Batista Lima K.V."/>
            <person name="Bertorelli R."/>
            <person name="Grottola A."/>
            <person name="Fabio A."/>
            <person name="Mariottini A."/>
            <person name="Ferretti P."/>
            <person name="Di Leva F."/>
            <person name="Fregni Serpini G."/>
            <person name="Tagliazucchi S."/>
            <person name="Rumpianesi F."/>
            <person name="Jousson O."/>
            <person name="Segata N."/>
            <person name="Tortoli E."/>
        </authorList>
    </citation>
    <scope>NUCLEOTIDE SEQUENCE [LARGE SCALE GENOMIC DNA]</scope>
    <source>
        <strain evidence="3 4">IEC33</strain>
    </source>
</reference>